<dbReference type="RefSeq" id="WP_284348024.1">
    <property type="nucleotide sequence ID" value="NZ_BRXS01000001.1"/>
</dbReference>
<dbReference type="Proteomes" id="UP001161325">
    <property type="component" value="Unassembled WGS sequence"/>
</dbReference>
<keyword evidence="1" id="KW-0732">Signal</keyword>
<evidence type="ECO:0000259" key="2">
    <source>
        <dbReference type="Pfam" id="PF12680"/>
    </source>
</evidence>
<dbReference type="Pfam" id="PF12680">
    <property type="entry name" value="SnoaL_2"/>
    <property type="match status" value="1"/>
</dbReference>
<feature type="domain" description="SnoaL-like" evidence="2">
    <location>
        <begin position="48"/>
        <end position="131"/>
    </location>
</feature>
<gene>
    <name evidence="3" type="ORF">rosag_01020</name>
</gene>
<dbReference type="CDD" id="cd00531">
    <property type="entry name" value="NTF2_like"/>
    <property type="match status" value="1"/>
</dbReference>
<evidence type="ECO:0000256" key="1">
    <source>
        <dbReference type="SAM" id="SignalP"/>
    </source>
</evidence>
<evidence type="ECO:0000313" key="3">
    <source>
        <dbReference type="EMBL" id="GLC23589.1"/>
    </source>
</evidence>
<dbReference type="EMBL" id="BRXS01000001">
    <property type="protein sequence ID" value="GLC23589.1"/>
    <property type="molecule type" value="Genomic_DNA"/>
</dbReference>
<dbReference type="SUPFAM" id="SSF54427">
    <property type="entry name" value="NTF2-like"/>
    <property type="match status" value="1"/>
</dbReference>
<dbReference type="InterPro" id="IPR032710">
    <property type="entry name" value="NTF2-like_dom_sf"/>
</dbReference>
<dbReference type="AlphaFoldDB" id="A0AA37PZJ5"/>
<reference evidence="3" key="1">
    <citation type="submission" date="2022-08" db="EMBL/GenBank/DDBJ databases">
        <title>Draft genome sequencing of Roseisolibacter agri AW1220.</title>
        <authorList>
            <person name="Tobiishi Y."/>
            <person name="Tonouchi A."/>
        </authorList>
    </citation>
    <scope>NUCLEOTIDE SEQUENCE</scope>
    <source>
        <strain evidence="3">AW1220</strain>
    </source>
</reference>
<comment type="caution">
    <text evidence="3">The sequence shown here is derived from an EMBL/GenBank/DDBJ whole genome shotgun (WGS) entry which is preliminary data.</text>
</comment>
<feature type="chain" id="PRO_5041438097" description="SnoaL-like domain-containing protein" evidence="1">
    <location>
        <begin position="23"/>
        <end position="174"/>
    </location>
</feature>
<organism evidence="3 4">
    <name type="scientific">Roseisolibacter agri</name>
    <dbReference type="NCBI Taxonomy" id="2014610"/>
    <lineage>
        <taxon>Bacteria</taxon>
        <taxon>Pseudomonadati</taxon>
        <taxon>Gemmatimonadota</taxon>
        <taxon>Gemmatimonadia</taxon>
        <taxon>Gemmatimonadales</taxon>
        <taxon>Gemmatimonadaceae</taxon>
        <taxon>Roseisolibacter</taxon>
    </lineage>
</organism>
<name>A0AA37PZJ5_9BACT</name>
<protein>
    <recommendedName>
        <fullName evidence="2">SnoaL-like domain-containing protein</fullName>
    </recommendedName>
</protein>
<dbReference type="Gene3D" id="3.10.450.50">
    <property type="match status" value="1"/>
</dbReference>
<sequence length="174" mass="18941">MRLPVSLVRAAVLLFVSARAAAAQPPRAIGVSDAELRDIVALAAQSDARWNARDAAGLSALYTAEGHNRIVGTPVDLRGRDAIRAYFTRSFTQTEPALVHHTVVEEVQRVSPDVVVVEGRVWLERTGADSAHAVVRRFGMNAIIVREGDAWRVRWNRARVEPMPAAASTATLGR</sequence>
<dbReference type="InterPro" id="IPR037401">
    <property type="entry name" value="SnoaL-like"/>
</dbReference>
<keyword evidence="4" id="KW-1185">Reference proteome</keyword>
<proteinExistence type="predicted"/>
<accession>A0AA37PZJ5</accession>
<evidence type="ECO:0000313" key="4">
    <source>
        <dbReference type="Proteomes" id="UP001161325"/>
    </source>
</evidence>
<feature type="signal peptide" evidence="1">
    <location>
        <begin position="1"/>
        <end position="22"/>
    </location>
</feature>